<proteinExistence type="predicted"/>
<evidence type="ECO:0000313" key="2">
    <source>
        <dbReference type="Proteomes" id="UP001054945"/>
    </source>
</evidence>
<evidence type="ECO:0000313" key="1">
    <source>
        <dbReference type="EMBL" id="GIY96376.1"/>
    </source>
</evidence>
<organism evidence="1 2">
    <name type="scientific">Caerostris extrusa</name>
    <name type="common">Bark spider</name>
    <name type="synonym">Caerostris bankana</name>
    <dbReference type="NCBI Taxonomy" id="172846"/>
    <lineage>
        <taxon>Eukaryota</taxon>
        <taxon>Metazoa</taxon>
        <taxon>Ecdysozoa</taxon>
        <taxon>Arthropoda</taxon>
        <taxon>Chelicerata</taxon>
        <taxon>Arachnida</taxon>
        <taxon>Araneae</taxon>
        <taxon>Araneomorphae</taxon>
        <taxon>Entelegynae</taxon>
        <taxon>Araneoidea</taxon>
        <taxon>Araneidae</taxon>
        <taxon>Caerostris</taxon>
    </lineage>
</organism>
<protein>
    <submittedName>
        <fullName evidence="1">Uncharacterized protein</fullName>
    </submittedName>
</protein>
<name>A0AAV4XQW5_CAEEX</name>
<gene>
    <name evidence="1" type="ORF">CEXT_602521</name>
</gene>
<dbReference type="Proteomes" id="UP001054945">
    <property type="component" value="Unassembled WGS sequence"/>
</dbReference>
<reference evidence="1 2" key="1">
    <citation type="submission" date="2021-06" db="EMBL/GenBank/DDBJ databases">
        <title>Caerostris extrusa draft genome.</title>
        <authorList>
            <person name="Kono N."/>
            <person name="Arakawa K."/>
        </authorList>
    </citation>
    <scope>NUCLEOTIDE SEQUENCE [LARGE SCALE GENOMIC DNA]</scope>
</reference>
<accession>A0AAV4XQW5</accession>
<dbReference type="AlphaFoldDB" id="A0AAV4XQW5"/>
<comment type="caution">
    <text evidence="1">The sequence shown here is derived from an EMBL/GenBank/DDBJ whole genome shotgun (WGS) entry which is preliminary data.</text>
</comment>
<dbReference type="EMBL" id="BPLR01000651">
    <property type="protein sequence ID" value="GIY96376.1"/>
    <property type="molecule type" value="Genomic_DNA"/>
</dbReference>
<sequence>MNREKADMHLIYCAANGNGSVELQLHIERFSNKRMSNQKRSSGCFDTFVNTVHCSPELTEGLEQKIAPYPNMEETILNIVDETPYMSARGL</sequence>
<keyword evidence="2" id="KW-1185">Reference proteome</keyword>